<protein>
    <submittedName>
        <fullName evidence="2">TetR family transcriptional regulator</fullName>
    </submittedName>
</protein>
<dbReference type="Proteomes" id="UP000237881">
    <property type="component" value="Unassembled WGS sequence"/>
</dbReference>
<name>A0ABD6W7J0_RATRA</name>
<evidence type="ECO:0000313" key="2">
    <source>
        <dbReference type="EMBL" id="PPF13019.1"/>
    </source>
</evidence>
<organism evidence="2 4">
    <name type="scientific">Rathayibacter rathayi</name>
    <name type="common">Corynebacterium rathayi</name>
    <dbReference type="NCBI Taxonomy" id="33887"/>
    <lineage>
        <taxon>Bacteria</taxon>
        <taxon>Bacillati</taxon>
        <taxon>Actinomycetota</taxon>
        <taxon>Actinomycetes</taxon>
        <taxon>Micrococcales</taxon>
        <taxon>Microbacteriaceae</taxon>
        <taxon>Rathayibacter</taxon>
    </lineage>
</organism>
<evidence type="ECO:0000313" key="3">
    <source>
        <dbReference type="EMBL" id="PPH77037.1"/>
    </source>
</evidence>
<dbReference type="Pfam" id="PF17940">
    <property type="entry name" value="TetR_C_31"/>
    <property type="match status" value="1"/>
</dbReference>
<dbReference type="RefSeq" id="WP_097167543.1">
    <property type="nucleotide sequence ID" value="NZ_PSUQ01000023.1"/>
</dbReference>
<dbReference type="InterPro" id="IPR009057">
    <property type="entry name" value="Homeodomain-like_sf"/>
</dbReference>
<evidence type="ECO:0000313" key="4">
    <source>
        <dbReference type="Proteomes" id="UP000237881"/>
    </source>
</evidence>
<dbReference type="EMBL" id="PSVT01000013">
    <property type="protein sequence ID" value="PPH77037.1"/>
    <property type="molecule type" value="Genomic_DNA"/>
</dbReference>
<accession>A0ABD6W7J0</accession>
<dbReference type="EMBL" id="PSUL01000022">
    <property type="protein sequence ID" value="PPF13019.1"/>
    <property type="molecule type" value="Genomic_DNA"/>
</dbReference>
<dbReference type="Gene3D" id="1.10.357.10">
    <property type="entry name" value="Tetracycline Repressor, domain 2"/>
    <property type="match status" value="1"/>
</dbReference>
<comment type="caution">
    <text evidence="2">The sequence shown here is derived from an EMBL/GenBank/DDBJ whole genome shotgun (WGS) entry which is preliminary data.</text>
</comment>
<evidence type="ECO:0000313" key="5">
    <source>
        <dbReference type="Proteomes" id="UP000239698"/>
    </source>
</evidence>
<reference evidence="4 5" key="1">
    <citation type="submission" date="2018-02" db="EMBL/GenBank/DDBJ databases">
        <title>Bacteriophage NCPPB3778 and a type I-E CRISPR drive the evolution of the US Biological Select Agent, Rathayibacter toxicus.</title>
        <authorList>
            <person name="Davis E.W.II."/>
            <person name="Tabima J.F."/>
            <person name="Weisberg A.J."/>
            <person name="Lopes L.D."/>
            <person name="Wiseman M.S."/>
            <person name="Wiseman M.S."/>
            <person name="Pupko T."/>
            <person name="Belcher M.S."/>
            <person name="Sechler A.J."/>
            <person name="Tancos M.A."/>
            <person name="Schroeder B.K."/>
            <person name="Murray T.D."/>
            <person name="Luster D.G."/>
            <person name="Schneider W.L."/>
            <person name="Rogers E."/>
            <person name="Andreote F.D."/>
            <person name="Grunwald N.J."/>
            <person name="Putnam M.L."/>
            <person name="Chang J.H."/>
        </authorList>
    </citation>
    <scope>NUCLEOTIDE SEQUENCE [LARGE SCALE GENOMIC DNA]</scope>
    <source>
        <strain evidence="3 5">AY1D6</strain>
        <strain evidence="2 4">AY1I9</strain>
    </source>
</reference>
<proteinExistence type="predicted"/>
<dbReference type="SUPFAM" id="SSF46689">
    <property type="entry name" value="Homeodomain-like"/>
    <property type="match status" value="1"/>
</dbReference>
<keyword evidence="5" id="KW-1185">Reference proteome</keyword>
<dbReference type="KEGG" id="rry:C1O28_02595"/>
<feature type="domain" description="Tetracyclin repressor-like C-terminal group 31" evidence="1">
    <location>
        <begin position="83"/>
        <end position="185"/>
    </location>
</feature>
<dbReference type="Proteomes" id="UP000239698">
    <property type="component" value="Unassembled WGS sequence"/>
</dbReference>
<evidence type="ECO:0000259" key="1">
    <source>
        <dbReference type="Pfam" id="PF17940"/>
    </source>
</evidence>
<gene>
    <name evidence="2" type="ORF">C5C04_09920</name>
    <name evidence="3" type="ORF">C5C40_07770</name>
</gene>
<sequence>MTSERRRRIGDAGVTVIARDGIRKLTHRSVDEQSGLPVGSTSYYARTRRQLLALIVDRLAEYTTEDLAGLRLPTVLDAQGGAEVVQVFLHLLASRDDAQAARFGLLFELRHDDELRRALTVGAPVRVPLLLAAESLLKALGITNATSAAPDLVAVVDAVLMYSTSRAAPVDAGAVIRTYLAGLLADDAR</sequence>
<dbReference type="InterPro" id="IPR041583">
    <property type="entry name" value="TetR_C_31"/>
</dbReference>
<dbReference type="AlphaFoldDB" id="A0ABD6W7J0"/>